<protein>
    <recommendedName>
        <fullName evidence="1">GP-PDE domain-containing protein</fullName>
    </recommendedName>
</protein>
<organism evidence="2 3">
    <name type="scientific">Prosthecobacter algae</name>
    <dbReference type="NCBI Taxonomy" id="1144682"/>
    <lineage>
        <taxon>Bacteria</taxon>
        <taxon>Pseudomonadati</taxon>
        <taxon>Verrucomicrobiota</taxon>
        <taxon>Verrucomicrobiia</taxon>
        <taxon>Verrucomicrobiales</taxon>
        <taxon>Verrucomicrobiaceae</taxon>
        <taxon>Prosthecobacter</taxon>
    </lineage>
</organism>
<proteinExistence type="predicted"/>
<dbReference type="PROSITE" id="PS51704">
    <property type="entry name" value="GP_PDE"/>
    <property type="match status" value="1"/>
</dbReference>
<evidence type="ECO:0000259" key="1">
    <source>
        <dbReference type="PROSITE" id="PS51704"/>
    </source>
</evidence>
<dbReference type="PANTHER" id="PTHR46211:SF14">
    <property type="entry name" value="GLYCEROPHOSPHODIESTER PHOSPHODIESTERASE"/>
    <property type="match status" value="1"/>
</dbReference>
<evidence type="ECO:0000313" key="3">
    <source>
        <dbReference type="Proteomes" id="UP001499852"/>
    </source>
</evidence>
<dbReference type="Proteomes" id="UP001499852">
    <property type="component" value="Unassembled WGS sequence"/>
</dbReference>
<comment type="caution">
    <text evidence="2">The sequence shown here is derived from an EMBL/GenBank/DDBJ whole genome shotgun (WGS) entry which is preliminary data.</text>
</comment>
<dbReference type="Gene3D" id="3.20.20.190">
    <property type="entry name" value="Phosphatidylinositol (PI) phosphodiesterase"/>
    <property type="match status" value="1"/>
</dbReference>
<sequence length="321" mass="35552">MPFDPGFLNDLDKWGRFFRYPFPLISMKIFATFLLAAATLTTSIPQTSAAEAVPPFIVQSHRGAGVLAAENTIAAFELGWGLGTIPEADIRTTSDGVIVAFHDADFARVVHGADEALKKKGVQDVTFDELSKLEVGAESPQGFQKRHVSSMADIFAIMKARPERRLYLDIKQVSLPTLAALAKQHEVAPQVILASTKLEVIHEWKTLLPDSHTLHWMGGTEESLRERIESLKRTGFPDITQVQIHVREKKGTTGWTAIEPSEAFLKSVGPELKKRGILFQSLPWGANSPGIYERLLELGVESFATDHPDVVMPLMRKHHGQ</sequence>
<evidence type="ECO:0000313" key="2">
    <source>
        <dbReference type="EMBL" id="GAA5142562.1"/>
    </source>
</evidence>
<dbReference type="Pfam" id="PF03009">
    <property type="entry name" value="GDPD"/>
    <property type="match status" value="1"/>
</dbReference>
<dbReference type="EMBL" id="BAABIA010000005">
    <property type="protein sequence ID" value="GAA5142562.1"/>
    <property type="molecule type" value="Genomic_DNA"/>
</dbReference>
<keyword evidence="3" id="KW-1185">Reference proteome</keyword>
<dbReference type="InterPro" id="IPR017946">
    <property type="entry name" value="PLC-like_Pdiesterase_TIM-brl"/>
</dbReference>
<reference evidence="3" key="1">
    <citation type="journal article" date="2019" name="Int. J. Syst. Evol. Microbiol.">
        <title>The Global Catalogue of Microorganisms (GCM) 10K type strain sequencing project: providing services to taxonomists for standard genome sequencing and annotation.</title>
        <authorList>
            <consortium name="The Broad Institute Genomics Platform"/>
            <consortium name="The Broad Institute Genome Sequencing Center for Infectious Disease"/>
            <person name="Wu L."/>
            <person name="Ma J."/>
        </authorList>
    </citation>
    <scope>NUCLEOTIDE SEQUENCE [LARGE SCALE GENOMIC DNA]</scope>
    <source>
        <strain evidence="3">JCM 18053</strain>
    </source>
</reference>
<name>A0ABP9PDM6_9BACT</name>
<feature type="domain" description="GP-PDE" evidence="1">
    <location>
        <begin position="56"/>
        <end position="315"/>
    </location>
</feature>
<gene>
    <name evidence="2" type="ORF">GCM10023213_28770</name>
</gene>
<dbReference type="InterPro" id="IPR030395">
    <property type="entry name" value="GP_PDE_dom"/>
</dbReference>
<dbReference type="SUPFAM" id="SSF51695">
    <property type="entry name" value="PLC-like phosphodiesterases"/>
    <property type="match status" value="1"/>
</dbReference>
<dbReference type="PANTHER" id="PTHR46211">
    <property type="entry name" value="GLYCEROPHOSPHORYL DIESTER PHOSPHODIESTERASE"/>
    <property type="match status" value="1"/>
</dbReference>
<accession>A0ABP9PDM6</accession>